<feature type="transmembrane region" description="Helical" evidence="2">
    <location>
        <begin position="50"/>
        <end position="68"/>
    </location>
</feature>
<feature type="compositionally biased region" description="Polar residues" evidence="1">
    <location>
        <begin position="89"/>
        <end position="103"/>
    </location>
</feature>
<dbReference type="SUPFAM" id="SSF53335">
    <property type="entry name" value="S-adenosyl-L-methionine-dependent methyltransferases"/>
    <property type="match status" value="1"/>
</dbReference>
<dbReference type="GO" id="GO:0008168">
    <property type="term" value="F:methyltransferase activity"/>
    <property type="evidence" value="ECO:0007669"/>
    <property type="project" value="UniProtKB-KW"/>
</dbReference>
<dbReference type="RefSeq" id="XP_038750481.1">
    <property type="nucleotide sequence ID" value="XM_038883889.1"/>
</dbReference>
<dbReference type="EMBL" id="JAATWM020000003">
    <property type="protein sequence ID" value="KAF9881020.1"/>
    <property type="molecule type" value="Genomic_DNA"/>
</dbReference>
<feature type="compositionally biased region" description="Basic and acidic residues" evidence="1">
    <location>
        <begin position="202"/>
        <end position="212"/>
    </location>
</feature>
<keyword evidence="2" id="KW-0812">Transmembrane</keyword>
<dbReference type="GO" id="GO:0032259">
    <property type="term" value="P:methylation"/>
    <property type="evidence" value="ECO:0007669"/>
    <property type="project" value="UniProtKB-KW"/>
</dbReference>
<evidence type="ECO:0000313" key="3">
    <source>
        <dbReference type="EMBL" id="KAF9881020.1"/>
    </source>
</evidence>
<dbReference type="Gene3D" id="3.40.50.150">
    <property type="entry name" value="Vaccinia Virus protein VP39"/>
    <property type="match status" value="1"/>
</dbReference>
<feature type="compositionally biased region" description="Pro residues" evidence="1">
    <location>
        <begin position="489"/>
        <end position="503"/>
    </location>
</feature>
<feature type="region of interest" description="Disordered" evidence="1">
    <location>
        <begin position="316"/>
        <end position="402"/>
    </location>
</feature>
<name>A0A9P6IJ55_9PEZI</name>
<dbReference type="CDD" id="cd02440">
    <property type="entry name" value="AdoMet_MTases"/>
    <property type="match status" value="1"/>
</dbReference>
<feature type="region of interest" description="Disordered" evidence="1">
    <location>
        <begin position="118"/>
        <end position="289"/>
    </location>
</feature>
<keyword evidence="4" id="KW-1185">Reference proteome</keyword>
<reference evidence="3" key="2">
    <citation type="submission" date="2020-11" db="EMBL/GenBank/DDBJ databases">
        <title>Whole genome sequencing of Colletotrichum sp.</title>
        <authorList>
            <person name="Li H."/>
        </authorList>
    </citation>
    <scope>NUCLEOTIDE SEQUENCE</scope>
    <source>
        <strain evidence="3">CkLH20</strain>
    </source>
</reference>
<gene>
    <name evidence="3" type="ORF">CkaCkLH20_01170</name>
</gene>
<proteinExistence type="predicted"/>
<organism evidence="3 4">
    <name type="scientific">Colletotrichum karsti</name>
    <dbReference type="NCBI Taxonomy" id="1095194"/>
    <lineage>
        <taxon>Eukaryota</taxon>
        <taxon>Fungi</taxon>
        <taxon>Dikarya</taxon>
        <taxon>Ascomycota</taxon>
        <taxon>Pezizomycotina</taxon>
        <taxon>Sordariomycetes</taxon>
        <taxon>Hypocreomycetidae</taxon>
        <taxon>Glomerellales</taxon>
        <taxon>Glomerellaceae</taxon>
        <taxon>Colletotrichum</taxon>
        <taxon>Colletotrichum boninense species complex</taxon>
    </lineage>
</organism>
<keyword evidence="2" id="KW-0472">Membrane</keyword>
<dbReference type="AlphaFoldDB" id="A0A9P6IJ55"/>
<accession>A0A9P6IJ55</accession>
<feature type="compositionally biased region" description="Polar residues" evidence="1">
    <location>
        <begin position="248"/>
        <end position="259"/>
    </location>
</feature>
<feature type="region of interest" description="Disordered" evidence="1">
    <location>
        <begin position="484"/>
        <end position="503"/>
    </location>
</feature>
<dbReference type="InterPro" id="IPR029063">
    <property type="entry name" value="SAM-dependent_MTases_sf"/>
</dbReference>
<dbReference type="OrthoDB" id="417697at2759"/>
<keyword evidence="3" id="KW-0808">Transferase</keyword>
<feature type="compositionally biased region" description="Basic and acidic residues" evidence="1">
    <location>
        <begin position="127"/>
        <end position="143"/>
    </location>
</feature>
<keyword evidence="3" id="KW-0489">Methyltransferase</keyword>
<protein>
    <submittedName>
        <fullName evidence="3">Methyltransferase domain-containing protein</fullName>
    </submittedName>
</protein>
<evidence type="ECO:0000256" key="1">
    <source>
        <dbReference type="SAM" id="MobiDB-lite"/>
    </source>
</evidence>
<sequence length="708" mass="79798">MLRLDSDKVFSDLTAKILPWLMILMLLIFIIVTLFFSITNKEPIPREATFALVGISSIFIGLWLLGLLNVSRSRSRSVGRHSGNKIDYKSNNSKMSEFDSSNNENMTSGFNNTIVHSISSKNSNKTSDVDSRDSNNKIDDSSHHINSNIEIDSNSSSDNRTSRTTNANSRLVEFQYTAAENNENNDHGPKIHQRRSFLPDPDQNHRDVHNRNNEGALHRPNSSLQSTPTSKKFNRRSSSNPSRRTSPHGSITHGTSEQGSLSMRRQRRRSDLQRRNHSTPPPSRDGQLEVEAMVEDAQWRELSSPDTQARIEAMPAPLKISRPGGPDPNSGRLVPPGSSAMTQRNRYAEPRQRTGEGQRRDPGPSLHRYDDSPDLSDPGPAIRQPHAYQPADRHPQSHTESWTDTISNLNHRNIDDELECEAFDHFNIWTPLTGTLLPPTILKSLLSKERPRVADIGTGSGVWLTSLTDILPVRAELIGFDLDPRKFPPRPPTPPIPPPPLSPPLRPVQPSLDFRVHDVRELFPEDLRGTFDLVHVRLLALGLTTADWDVIVKNLVALLRPGGWLLWEDTSWLFIRAYPPSRAYDEWWWAIMRHGASVGRDPFIPSGLAQKFETAGLRDCDQKIWSTWAADGGLRDNTTLAVQRQVRPSLSVVIQDGGAETIKTSGDIDRIEREIMRGVEEKGVQMGLEYFWIWGQRPLKDCVSKQLE</sequence>
<comment type="caution">
    <text evidence="3">The sequence shown here is derived from an EMBL/GenBank/DDBJ whole genome shotgun (WGS) entry which is preliminary data.</text>
</comment>
<dbReference type="GeneID" id="62156963"/>
<feature type="compositionally biased region" description="Basic and acidic residues" evidence="1">
    <location>
        <begin position="346"/>
        <end position="371"/>
    </location>
</feature>
<dbReference type="Pfam" id="PF13489">
    <property type="entry name" value="Methyltransf_23"/>
    <property type="match status" value="1"/>
</dbReference>
<evidence type="ECO:0000313" key="4">
    <source>
        <dbReference type="Proteomes" id="UP000781932"/>
    </source>
</evidence>
<feature type="compositionally biased region" description="Low complexity" evidence="1">
    <location>
        <begin position="144"/>
        <end position="170"/>
    </location>
</feature>
<feature type="region of interest" description="Disordered" evidence="1">
    <location>
        <begin position="77"/>
        <end position="103"/>
    </location>
</feature>
<evidence type="ECO:0000256" key="2">
    <source>
        <dbReference type="SAM" id="Phobius"/>
    </source>
</evidence>
<feature type="transmembrane region" description="Helical" evidence="2">
    <location>
        <begin position="20"/>
        <end position="38"/>
    </location>
</feature>
<dbReference type="Proteomes" id="UP000781932">
    <property type="component" value="Unassembled WGS sequence"/>
</dbReference>
<keyword evidence="2" id="KW-1133">Transmembrane helix</keyword>
<reference evidence="3" key="1">
    <citation type="submission" date="2020-03" db="EMBL/GenBank/DDBJ databases">
        <authorList>
            <person name="He L."/>
        </authorList>
    </citation>
    <scope>NUCLEOTIDE SEQUENCE</scope>
    <source>
        <strain evidence="3">CkLH20</strain>
    </source>
</reference>